<comment type="caution">
    <text evidence="1">The sequence shown here is derived from an EMBL/GenBank/DDBJ whole genome shotgun (WGS) entry which is preliminary data.</text>
</comment>
<keyword evidence="2" id="KW-1185">Reference proteome</keyword>
<evidence type="ECO:0000313" key="1">
    <source>
        <dbReference type="EMBL" id="KAK7998594.1"/>
    </source>
</evidence>
<dbReference type="Proteomes" id="UP001396898">
    <property type="component" value="Unassembled WGS sequence"/>
</dbReference>
<gene>
    <name evidence="1" type="ORF">PG991_015073</name>
</gene>
<reference evidence="1 2" key="1">
    <citation type="submission" date="2023-01" db="EMBL/GenBank/DDBJ databases">
        <title>Analysis of 21 Apiospora genomes using comparative genomics revels a genus with tremendous synthesis potential of carbohydrate active enzymes and secondary metabolites.</title>
        <authorList>
            <person name="Sorensen T."/>
        </authorList>
    </citation>
    <scope>NUCLEOTIDE SEQUENCE [LARGE SCALE GENOMIC DNA]</scope>
    <source>
        <strain evidence="1 2">CBS 20057</strain>
    </source>
</reference>
<dbReference type="EMBL" id="JAQQWI010000021">
    <property type="protein sequence ID" value="KAK7998594.1"/>
    <property type="molecule type" value="Genomic_DNA"/>
</dbReference>
<organism evidence="1 2">
    <name type="scientific">Apiospora marii</name>
    <dbReference type="NCBI Taxonomy" id="335849"/>
    <lineage>
        <taxon>Eukaryota</taxon>
        <taxon>Fungi</taxon>
        <taxon>Dikarya</taxon>
        <taxon>Ascomycota</taxon>
        <taxon>Pezizomycotina</taxon>
        <taxon>Sordariomycetes</taxon>
        <taxon>Xylariomycetidae</taxon>
        <taxon>Amphisphaeriales</taxon>
        <taxon>Apiosporaceae</taxon>
        <taxon>Apiospora</taxon>
    </lineage>
</organism>
<evidence type="ECO:0000313" key="2">
    <source>
        <dbReference type="Proteomes" id="UP001396898"/>
    </source>
</evidence>
<name>A0ABR1R325_9PEZI</name>
<proteinExistence type="predicted"/>
<sequence length="331" mass="35977">MSSWCETGTKDRSHRGNFPPGLQRLYCRQRIWLWCADATLQQQRRGMGIQWQEPESSLTSCAITAAVLSQVGGSWEDTIRWREESELAVTVGRLDSRKEHLKKWAGSVWRIGIEGSKNGDVIRKFRGAMDESMGALPIWFGPVLGGYTLALRAPPSTGATQVRGTVFPSMVQCRQCVRVASRSVGIGIWHLALAGLAATTLLSALATTPYPDNCVAPAGCGRVSKTLALSLSFSFLLHHPSSRPPPSGFLPKSQSHSFGGVTLNPDAKIQWRVPTATLAWSTGAVPVPTHWGIPLGAADPGPVSHGRSTEYPNKKPPCSEHWRATSEVVFE</sequence>
<protein>
    <submittedName>
        <fullName evidence="1">Uncharacterized protein</fullName>
    </submittedName>
</protein>
<accession>A0ABR1R325</accession>